<dbReference type="SUPFAM" id="SSF49899">
    <property type="entry name" value="Concanavalin A-like lectins/glucanases"/>
    <property type="match status" value="1"/>
</dbReference>
<dbReference type="GeneID" id="72008459"/>
<evidence type="ECO:0000256" key="4">
    <source>
        <dbReference type="RuleBase" id="RU362110"/>
    </source>
</evidence>
<evidence type="ECO:0000313" key="7">
    <source>
        <dbReference type="EMBL" id="KAH9833692.1"/>
    </source>
</evidence>
<dbReference type="Gene3D" id="2.115.10.20">
    <property type="entry name" value="Glycosyl hydrolase domain, family 43"/>
    <property type="match status" value="1"/>
</dbReference>
<dbReference type="SMART" id="SM00640">
    <property type="entry name" value="Glyco_32"/>
    <property type="match status" value="1"/>
</dbReference>
<dbReference type="Gene3D" id="2.60.120.560">
    <property type="entry name" value="Exo-inulinase, domain 1"/>
    <property type="match status" value="1"/>
</dbReference>
<dbReference type="RefSeq" id="XP_047776408.1">
    <property type="nucleotide sequence ID" value="XM_047927727.1"/>
</dbReference>
<name>A0ABQ8K8Z6_9APHY</name>
<dbReference type="CDD" id="cd18621">
    <property type="entry name" value="GH32_XdINV-like"/>
    <property type="match status" value="1"/>
</dbReference>
<keyword evidence="3 4" id="KW-0326">Glycosidase</keyword>
<gene>
    <name evidence="7" type="ORF">C8Q71DRAFT_859968</name>
</gene>
<dbReference type="InterPro" id="IPR023296">
    <property type="entry name" value="Glyco_hydro_beta-prop_sf"/>
</dbReference>
<feature type="domain" description="Glycosyl hydrolase family 32 N-terminal" evidence="5">
    <location>
        <begin position="38"/>
        <end position="396"/>
    </location>
</feature>
<dbReference type="PANTHER" id="PTHR42800">
    <property type="entry name" value="EXOINULINASE INUD (AFU_ORTHOLOGUE AFUA_5G00480)"/>
    <property type="match status" value="1"/>
</dbReference>
<evidence type="ECO:0000313" key="8">
    <source>
        <dbReference type="Proteomes" id="UP000814176"/>
    </source>
</evidence>
<dbReference type="InterPro" id="IPR001362">
    <property type="entry name" value="Glyco_hydro_32"/>
</dbReference>
<dbReference type="InterPro" id="IPR013320">
    <property type="entry name" value="ConA-like_dom_sf"/>
</dbReference>
<proteinExistence type="inferred from homology"/>
<accession>A0ABQ8K8Z6</accession>
<dbReference type="EMBL" id="JADCUA010000017">
    <property type="protein sequence ID" value="KAH9833692.1"/>
    <property type="molecule type" value="Genomic_DNA"/>
</dbReference>
<dbReference type="Proteomes" id="UP000814176">
    <property type="component" value="Unassembled WGS sequence"/>
</dbReference>
<keyword evidence="2 4" id="KW-0378">Hydrolase</keyword>
<dbReference type="InterPro" id="IPR013189">
    <property type="entry name" value="Glyco_hydro_32_C"/>
</dbReference>
<evidence type="ECO:0000256" key="2">
    <source>
        <dbReference type="ARBA" id="ARBA00022801"/>
    </source>
</evidence>
<evidence type="ECO:0000259" key="5">
    <source>
        <dbReference type="Pfam" id="PF00251"/>
    </source>
</evidence>
<evidence type="ECO:0000256" key="1">
    <source>
        <dbReference type="ARBA" id="ARBA00009902"/>
    </source>
</evidence>
<reference evidence="7 8" key="1">
    <citation type="journal article" date="2021" name="Environ. Microbiol.">
        <title>Gene family expansions and transcriptome signatures uncover fungal adaptations to wood decay.</title>
        <authorList>
            <person name="Hage H."/>
            <person name="Miyauchi S."/>
            <person name="Viragh M."/>
            <person name="Drula E."/>
            <person name="Min B."/>
            <person name="Chaduli D."/>
            <person name="Navarro D."/>
            <person name="Favel A."/>
            <person name="Norest M."/>
            <person name="Lesage-Meessen L."/>
            <person name="Balint B."/>
            <person name="Merenyi Z."/>
            <person name="de Eugenio L."/>
            <person name="Morin E."/>
            <person name="Martinez A.T."/>
            <person name="Baldrian P."/>
            <person name="Stursova M."/>
            <person name="Martinez M.J."/>
            <person name="Novotny C."/>
            <person name="Magnuson J.K."/>
            <person name="Spatafora J.W."/>
            <person name="Maurice S."/>
            <person name="Pangilinan J."/>
            <person name="Andreopoulos W."/>
            <person name="LaButti K."/>
            <person name="Hundley H."/>
            <person name="Na H."/>
            <person name="Kuo A."/>
            <person name="Barry K."/>
            <person name="Lipzen A."/>
            <person name="Henrissat B."/>
            <person name="Riley R."/>
            <person name="Ahrendt S."/>
            <person name="Nagy L.G."/>
            <person name="Grigoriev I.V."/>
            <person name="Martin F."/>
            <person name="Rosso M.N."/>
        </authorList>
    </citation>
    <scope>NUCLEOTIDE SEQUENCE [LARGE SCALE GENOMIC DNA]</scope>
    <source>
        <strain evidence="7 8">CIRM-BRFM 1785</strain>
    </source>
</reference>
<dbReference type="SUPFAM" id="SSF75005">
    <property type="entry name" value="Arabinanase/levansucrase/invertase"/>
    <property type="match status" value="1"/>
</dbReference>
<sequence length="629" mass="68995">MPSVKATQQNYSTLNLAGIDLSTLPDNSLFTRWRPISHFMAPHSWMNDPCGPSYDPSSGLYHLFYQYHPGYIVWGNISWGHATSEDLVTWTDINGWQAYDSVALAPGPQGSLDGSGVYTGSAQFLATNESWGLPTQEEADNSEQDLMLIFYTAVNGSNETQTLAMSYDGGYTFSKLEGTGININPVIANPPPNLSVTGFRDPHLEPWPEMDSILDADEPHFYAVIGSGITDVGPRLQFYTAPASNMTQWTYLGPLFSAAGNASWSETYSGTYGYNFEVPGAFSLPELVENGGDGVTLHYFVTMGSDASTFLHPLTNWPLWSEINITRSTNGSAEGTILSSGVIDWGQSYAWNSFYDKPHDRRIGFGWIPEDLGAPALRPQGWVGATTLPRELYVQVYQNLANTNGILSQHGSWTAVQDSNNRWSMTTLAMRPAPDVVAALQQNATVTRAESIPMSASTQLQFYSLNVSSDSIIIHAEIDIPTNATSDVGFVLRRSPDGEEQTLITYDPVRETLTMNLTSSTLLNSTFVGTANHIAPLFLLETYVSANSSDTIREPLTFDIVLDNSVVEVFANSRIVMTGHTYPARNDSLEVGCVVGIGDGQVEFRNVSIWEGLQRAWPERPDNSSMPIQ</sequence>
<evidence type="ECO:0000256" key="3">
    <source>
        <dbReference type="ARBA" id="ARBA00023295"/>
    </source>
</evidence>
<dbReference type="GO" id="GO:0016787">
    <property type="term" value="F:hydrolase activity"/>
    <property type="evidence" value="ECO:0007669"/>
    <property type="project" value="UniProtKB-KW"/>
</dbReference>
<protein>
    <submittedName>
        <fullName evidence="7">Glycosyl hydrolase</fullName>
    </submittedName>
</protein>
<evidence type="ECO:0000259" key="6">
    <source>
        <dbReference type="Pfam" id="PF08244"/>
    </source>
</evidence>
<keyword evidence="8" id="KW-1185">Reference proteome</keyword>
<dbReference type="Pfam" id="PF00251">
    <property type="entry name" value="Glyco_hydro_32N"/>
    <property type="match status" value="1"/>
</dbReference>
<organism evidence="7 8">
    <name type="scientific">Rhodofomes roseus</name>
    <dbReference type="NCBI Taxonomy" id="34475"/>
    <lineage>
        <taxon>Eukaryota</taxon>
        <taxon>Fungi</taxon>
        <taxon>Dikarya</taxon>
        <taxon>Basidiomycota</taxon>
        <taxon>Agaricomycotina</taxon>
        <taxon>Agaricomycetes</taxon>
        <taxon>Polyporales</taxon>
        <taxon>Rhodofomes</taxon>
    </lineage>
</organism>
<feature type="domain" description="Glycosyl hydrolase family 32 C-terminal" evidence="6">
    <location>
        <begin position="459"/>
        <end position="611"/>
    </location>
</feature>
<dbReference type="InterPro" id="IPR013148">
    <property type="entry name" value="Glyco_hydro_32_N"/>
</dbReference>
<dbReference type="Pfam" id="PF08244">
    <property type="entry name" value="Glyco_hydro_32C"/>
    <property type="match status" value="1"/>
</dbReference>
<dbReference type="PANTHER" id="PTHR42800:SF3">
    <property type="entry name" value="GLYCOSYL HYDROLASE FAMILY 32 N-TERMINAL DOMAIN-CONTAINING PROTEIN"/>
    <property type="match status" value="1"/>
</dbReference>
<comment type="caution">
    <text evidence="7">The sequence shown here is derived from an EMBL/GenBank/DDBJ whole genome shotgun (WGS) entry which is preliminary data.</text>
</comment>
<comment type="similarity">
    <text evidence="1 4">Belongs to the glycosyl hydrolase 32 family.</text>
</comment>